<organism evidence="1 2">
    <name type="scientific">Pelosinus propionicus DSM 13327</name>
    <dbReference type="NCBI Taxonomy" id="1123291"/>
    <lineage>
        <taxon>Bacteria</taxon>
        <taxon>Bacillati</taxon>
        <taxon>Bacillota</taxon>
        <taxon>Negativicutes</taxon>
        <taxon>Selenomonadales</taxon>
        <taxon>Sporomusaceae</taxon>
        <taxon>Pelosinus</taxon>
    </lineage>
</organism>
<evidence type="ECO:0000313" key="2">
    <source>
        <dbReference type="Proteomes" id="UP000199520"/>
    </source>
</evidence>
<gene>
    <name evidence="1" type="ORF">SAMN04490355_103130</name>
</gene>
<reference evidence="2" key="1">
    <citation type="submission" date="2016-10" db="EMBL/GenBank/DDBJ databases">
        <authorList>
            <person name="Varghese N."/>
            <person name="Submissions S."/>
        </authorList>
    </citation>
    <scope>NUCLEOTIDE SEQUENCE [LARGE SCALE GENOMIC DNA]</scope>
    <source>
        <strain evidence="2">DSM 13327</strain>
    </source>
</reference>
<dbReference type="STRING" id="1123291.SAMN04490355_103130"/>
<dbReference type="RefSeq" id="WP_090939505.1">
    <property type="nucleotide sequence ID" value="NZ_FOTS01000031.1"/>
</dbReference>
<name>A0A1I4M9U5_9FIRM</name>
<accession>A0A1I4M9U5</accession>
<sequence length="233" mass="27793">MEEAIKNLQEKMEARYKDHILHVLNGFHMLQRFKTNNLMKENQTYVPFNEAMCWGEADTKIFSDCFIEKRVKSLKTTEAEYRRIVIESLKPLLKEKFDSIVLWFGDDMFCQINLITILAYLEQSGYKGDVLFCMVLERSEEIVSDAFKIEVEGYLDIYKAVIYNHEMPALKMLPVTYQAIKMYLNYRTEESPIMKYIRDNFEKEHLVNDLLRRFPEYGLGDLQYQTIIEDIRK</sequence>
<dbReference type="EMBL" id="FOTS01000031">
    <property type="protein sequence ID" value="SFM00072.1"/>
    <property type="molecule type" value="Genomic_DNA"/>
</dbReference>
<keyword evidence="2" id="KW-1185">Reference proteome</keyword>
<dbReference type="OrthoDB" id="9801721at2"/>
<evidence type="ECO:0008006" key="3">
    <source>
        <dbReference type="Google" id="ProtNLM"/>
    </source>
</evidence>
<dbReference type="Proteomes" id="UP000199520">
    <property type="component" value="Unassembled WGS sequence"/>
</dbReference>
<protein>
    <recommendedName>
        <fullName evidence="3">AraC family transcriptional regulator</fullName>
    </recommendedName>
</protein>
<evidence type="ECO:0000313" key="1">
    <source>
        <dbReference type="EMBL" id="SFM00072.1"/>
    </source>
</evidence>
<proteinExistence type="predicted"/>
<dbReference type="AlphaFoldDB" id="A0A1I4M9U5"/>